<feature type="domain" description="Cupin type-2" evidence="2">
    <location>
        <begin position="42"/>
        <end position="108"/>
    </location>
</feature>
<dbReference type="Gene3D" id="2.60.120.10">
    <property type="entry name" value="Jelly Rolls"/>
    <property type="match status" value="1"/>
</dbReference>
<reference evidence="3" key="1">
    <citation type="journal article" date="2014" name="Front. Microbiol.">
        <title>High frequency of phylogenetically diverse reductive dehalogenase-homologous genes in deep subseafloor sedimentary metagenomes.</title>
        <authorList>
            <person name="Kawai M."/>
            <person name="Futagami T."/>
            <person name="Toyoda A."/>
            <person name="Takaki Y."/>
            <person name="Nishi S."/>
            <person name="Hori S."/>
            <person name="Arai W."/>
            <person name="Tsubouchi T."/>
            <person name="Morono Y."/>
            <person name="Uchiyama I."/>
            <person name="Ito T."/>
            <person name="Fujiyama A."/>
            <person name="Inagaki F."/>
            <person name="Takami H."/>
        </authorList>
    </citation>
    <scope>NUCLEOTIDE SEQUENCE</scope>
    <source>
        <strain evidence="3">Expedition CK06-06</strain>
    </source>
</reference>
<gene>
    <name evidence="3" type="ORF">S01H1_30473</name>
</gene>
<sequence>MIVRNIKDKEVLETTYLAHGGAVAQMVLDRRILKEIGFLATARLEPGRRIEPHIDPMEEIYFIMSGEGEMSVDKETRRVMPGDAIWIPTGSSHGLANTGNEDCVILVIASPAW</sequence>
<dbReference type="InterPro" id="IPR014710">
    <property type="entry name" value="RmlC-like_jellyroll"/>
</dbReference>
<organism evidence="3">
    <name type="scientific">marine sediment metagenome</name>
    <dbReference type="NCBI Taxonomy" id="412755"/>
    <lineage>
        <taxon>unclassified sequences</taxon>
        <taxon>metagenomes</taxon>
        <taxon>ecological metagenomes</taxon>
    </lineage>
</organism>
<proteinExistence type="predicted"/>
<evidence type="ECO:0000256" key="1">
    <source>
        <dbReference type="ARBA" id="ARBA00022723"/>
    </source>
</evidence>
<protein>
    <recommendedName>
        <fullName evidence="2">Cupin type-2 domain-containing protein</fullName>
    </recommendedName>
</protein>
<dbReference type="GO" id="GO:0046872">
    <property type="term" value="F:metal ion binding"/>
    <property type="evidence" value="ECO:0007669"/>
    <property type="project" value="UniProtKB-KW"/>
</dbReference>
<dbReference type="InterPro" id="IPR013096">
    <property type="entry name" value="Cupin_2"/>
</dbReference>
<evidence type="ECO:0000313" key="3">
    <source>
        <dbReference type="EMBL" id="GAF85866.1"/>
    </source>
</evidence>
<accession>X0TEX8</accession>
<evidence type="ECO:0000259" key="2">
    <source>
        <dbReference type="Pfam" id="PF07883"/>
    </source>
</evidence>
<comment type="caution">
    <text evidence="3">The sequence shown here is derived from an EMBL/GenBank/DDBJ whole genome shotgun (WGS) entry which is preliminary data.</text>
</comment>
<name>X0TEX8_9ZZZZ</name>
<dbReference type="PANTHER" id="PTHR35848:SF6">
    <property type="entry name" value="CUPIN TYPE-2 DOMAIN-CONTAINING PROTEIN"/>
    <property type="match status" value="1"/>
</dbReference>
<dbReference type="PANTHER" id="PTHR35848">
    <property type="entry name" value="OXALATE-BINDING PROTEIN"/>
    <property type="match status" value="1"/>
</dbReference>
<dbReference type="AlphaFoldDB" id="X0TEX8"/>
<dbReference type="Pfam" id="PF07883">
    <property type="entry name" value="Cupin_2"/>
    <property type="match status" value="1"/>
</dbReference>
<dbReference type="InterPro" id="IPR051610">
    <property type="entry name" value="GPI/OXD"/>
</dbReference>
<dbReference type="SUPFAM" id="SSF51182">
    <property type="entry name" value="RmlC-like cupins"/>
    <property type="match status" value="1"/>
</dbReference>
<keyword evidence="1" id="KW-0479">Metal-binding</keyword>
<dbReference type="EMBL" id="BARS01018755">
    <property type="protein sequence ID" value="GAF85866.1"/>
    <property type="molecule type" value="Genomic_DNA"/>
</dbReference>
<dbReference type="InterPro" id="IPR011051">
    <property type="entry name" value="RmlC_Cupin_sf"/>
</dbReference>